<evidence type="ECO:0000313" key="2">
    <source>
        <dbReference type="EMBL" id="KAK3693946.1"/>
    </source>
</evidence>
<proteinExistence type="predicted"/>
<sequence length="70" mass="7789">MVHCLLLCLLRHFSSGVASTSCPSLRPPPHGRFTSHLIAQHCCICHESHGGRNVPWGMPKGYRPQSKTIR</sequence>
<accession>A0AAE0XIK1</accession>
<feature type="chain" id="PRO_5042016368" description="Secreted protein" evidence="1">
    <location>
        <begin position="20"/>
        <end position="70"/>
    </location>
</feature>
<keyword evidence="1" id="KW-0732">Signal</keyword>
<protein>
    <recommendedName>
        <fullName evidence="4">Secreted protein</fullName>
    </recommendedName>
</protein>
<reference evidence="2" key="1">
    <citation type="journal article" date="2023" name="Mol. Phylogenet. Evol.">
        <title>Genome-scale phylogeny and comparative genomics of the fungal order Sordariales.</title>
        <authorList>
            <person name="Hensen N."/>
            <person name="Bonometti L."/>
            <person name="Westerberg I."/>
            <person name="Brannstrom I.O."/>
            <person name="Guillou S."/>
            <person name="Cros-Aarteil S."/>
            <person name="Calhoun S."/>
            <person name="Haridas S."/>
            <person name="Kuo A."/>
            <person name="Mondo S."/>
            <person name="Pangilinan J."/>
            <person name="Riley R."/>
            <person name="LaButti K."/>
            <person name="Andreopoulos B."/>
            <person name="Lipzen A."/>
            <person name="Chen C."/>
            <person name="Yan M."/>
            <person name="Daum C."/>
            <person name="Ng V."/>
            <person name="Clum A."/>
            <person name="Steindorff A."/>
            <person name="Ohm R.A."/>
            <person name="Martin F."/>
            <person name="Silar P."/>
            <person name="Natvig D.O."/>
            <person name="Lalanne C."/>
            <person name="Gautier V."/>
            <person name="Ament-Velasquez S.L."/>
            <person name="Kruys A."/>
            <person name="Hutchinson M.I."/>
            <person name="Powell A.J."/>
            <person name="Barry K."/>
            <person name="Miller A.N."/>
            <person name="Grigoriev I.V."/>
            <person name="Debuchy R."/>
            <person name="Gladieux P."/>
            <person name="Hiltunen Thoren M."/>
            <person name="Johannesson H."/>
        </authorList>
    </citation>
    <scope>NUCLEOTIDE SEQUENCE</scope>
    <source>
        <strain evidence="2">CBS 314.62</strain>
    </source>
</reference>
<name>A0AAE0XIK1_9PEZI</name>
<dbReference type="EMBL" id="JAULSO010000001">
    <property type="protein sequence ID" value="KAK3693946.1"/>
    <property type="molecule type" value="Genomic_DNA"/>
</dbReference>
<organism evidence="2 3">
    <name type="scientific">Podospora appendiculata</name>
    <dbReference type="NCBI Taxonomy" id="314037"/>
    <lineage>
        <taxon>Eukaryota</taxon>
        <taxon>Fungi</taxon>
        <taxon>Dikarya</taxon>
        <taxon>Ascomycota</taxon>
        <taxon>Pezizomycotina</taxon>
        <taxon>Sordariomycetes</taxon>
        <taxon>Sordariomycetidae</taxon>
        <taxon>Sordariales</taxon>
        <taxon>Podosporaceae</taxon>
        <taxon>Podospora</taxon>
    </lineage>
</organism>
<reference evidence="2" key="2">
    <citation type="submission" date="2023-06" db="EMBL/GenBank/DDBJ databases">
        <authorList>
            <consortium name="Lawrence Berkeley National Laboratory"/>
            <person name="Haridas S."/>
            <person name="Hensen N."/>
            <person name="Bonometti L."/>
            <person name="Westerberg I."/>
            <person name="Brannstrom I.O."/>
            <person name="Guillou S."/>
            <person name="Cros-Aarteil S."/>
            <person name="Calhoun S."/>
            <person name="Kuo A."/>
            <person name="Mondo S."/>
            <person name="Pangilinan J."/>
            <person name="Riley R."/>
            <person name="Labutti K."/>
            <person name="Andreopoulos B."/>
            <person name="Lipzen A."/>
            <person name="Chen C."/>
            <person name="Yanf M."/>
            <person name="Daum C."/>
            <person name="Ng V."/>
            <person name="Clum A."/>
            <person name="Steindorff A."/>
            <person name="Ohm R."/>
            <person name="Martin F."/>
            <person name="Silar P."/>
            <person name="Natvig D."/>
            <person name="Lalanne C."/>
            <person name="Gautier V."/>
            <person name="Ament-Velasquez S.L."/>
            <person name="Kruys A."/>
            <person name="Hutchinson M.I."/>
            <person name="Powell A.J."/>
            <person name="Barry K."/>
            <person name="Miller A.N."/>
            <person name="Grigoriev I.V."/>
            <person name="Debuchy R."/>
            <person name="Gladieux P."/>
            <person name="Thoren M.H."/>
            <person name="Johannesson H."/>
        </authorList>
    </citation>
    <scope>NUCLEOTIDE SEQUENCE</scope>
    <source>
        <strain evidence="2">CBS 314.62</strain>
    </source>
</reference>
<dbReference type="Proteomes" id="UP001270362">
    <property type="component" value="Unassembled WGS sequence"/>
</dbReference>
<keyword evidence="3" id="KW-1185">Reference proteome</keyword>
<dbReference type="AlphaFoldDB" id="A0AAE0XIK1"/>
<evidence type="ECO:0008006" key="4">
    <source>
        <dbReference type="Google" id="ProtNLM"/>
    </source>
</evidence>
<gene>
    <name evidence="2" type="ORF">B0T22DRAFT_56501</name>
</gene>
<feature type="signal peptide" evidence="1">
    <location>
        <begin position="1"/>
        <end position="19"/>
    </location>
</feature>
<evidence type="ECO:0000313" key="3">
    <source>
        <dbReference type="Proteomes" id="UP001270362"/>
    </source>
</evidence>
<comment type="caution">
    <text evidence="2">The sequence shown here is derived from an EMBL/GenBank/DDBJ whole genome shotgun (WGS) entry which is preliminary data.</text>
</comment>
<evidence type="ECO:0000256" key="1">
    <source>
        <dbReference type="SAM" id="SignalP"/>
    </source>
</evidence>